<keyword evidence="6" id="KW-1185">Reference proteome</keyword>
<proteinExistence type="predicted"/>
<gene>
    <name evidence="5" type="ORF">PX52LOC_00555</name>
</gene>
<dbReference type="InterPro" id="IPR002035">
    <property type="entry name" value="VWF_A"/>
</dbReference>
<evidence type="ECO:0000313" key="5">
    <source>
        <dbReference type="EMBL" id="QEL13697.1"/>
    </source>
</evidence>
<evidence type="ECO:0000256" key="2">
    <source>
        <dbReference type="SAM" id="MobiDB-lite"/>
    </source>
</evidence>
<feature type="compositionally biased region" description="Pro residues" evidence="2">
    <location>
        <begin position="477"/>
        <end position="492"/>
    </location>
</feature>
<reference evidence="6" key="1">
    <citation type="submission" date="2019-08" db="EMBL/GenBank/DDBJ databases">
        <title>Limnoglobus roseus gen. nov., sp. nov., a novel freshwater planctomycete with a giant genome from the family Gemmataceae.</title>
        <authorList>
            <person name="Kulichevskaya I.S."/>
            <person name="Naumoff D.G."/>
            <person name="Miroshnikov K."/>
            <person name="Ivanova A."/>
            <person name="Philippov D.A."/>
            <person name="Hakobyan A."/>
            <person name="Rijpstra I.C."/>
            <person name="Sinninghe Damste J.S."/>
            <person name="Liesack W."/>
            <person name="Dedysh S.N."/>
        </authorList>
    </citation>
    <scope>NUCLEOTIDE SEQUENCE [LARGE SCALE GENOMIC DNA]</scope>
    <source>
        <strain evidence="6">PX52</strain>
    </source>
</reference>
<dbReference type="CDD" id="cd00198">
    <property type="entry name" value="vWFA"/>
    <property type="match status" value="1"/>
</dbReference>
<dbReference type="InterPro" id="IPR011990">
    <property type="entry name" value="TPR-like_helical_dom_sf"/>
</dbReference>
<evidence type="ECO:0000256" key="3">
    <source>
        <dbReference type="SAM" id="SignalP"/>
    </source>
</evidence>
<dbReference type="InterPro" id="IPR036465">
    <property type="entry name" value="vWFA_dom_sf"/>
</dbReference>
<dbReference type="RefSeq" id="WP_149108646.1">
    <property type="nucleotide sequence ID" value="NZ_CP042425.1"/>
</dbReference>
<dbReference type="Proteomes" id="UP000324974">
    <property type="component" value="Chromosome"/>
</dbReference>
<dbReference type="SUPFAM" id="SSF48452">
    <property type="entry name" value="TPR-like"/>
    <property type="match status" value="1"/>
</dbReference>
<keyword evidence="3" id="KW-0732">Signal</keyword>
<sequence>MTIVKRLRLLTAILGTAAASAVIGTTVFGEIAGKGRGGTDAVPTAKPDGAPEKDSFSQSKFTNQPALTYKERGGKTVFAWQMKPTLAKSVDKDRDILVMVDTSASQAGSPLKRARQIIDAITKAAGANDRIDVWTVNLDDAKATRSLTEGFKAAKSDVVVGAAAQLSETEFAAGATDLKAGLEKAAKAFDSNPARQQVILFLGDGESAASTETISEAARVELGGKLDQANIAFYAVPLGLKINSQNLHGLATLTGGAVIRLTEDTSGERGQADFSAKVFASFAVPVLKPTKVEYGAEVAESYPTRLPPLRADRATLVVGSLKADAPSVTAKVEGVVDGQVVKVDLAERLPVSENDNYFLHAIVQQWRDAPSKDAPAILSADRALALGAQQFRLFREEFLSQAVFAINSDKIEHAEKLYQAAAKIDPANLEVEQGLKVIDKLRKGDLTRAKMKAQLSDNLKQSEKVAREKLAILAQAEPPPPAGAGGDVPPPAGGGLQQAEAERAILEQQYRVLVDETIRRSRQLFKTDPDAAYEDLKRQRDTILSNAQLSDSFRQRLSGDIESMMQTVSTQGAAIKRQIAEDRERVARTKLRINEFERQQAEERQTVARIDSFRQLMNQARFELAQQEAQVLVQERINRGQVVPPEATASYLIGQAATNLREYRELVRIREDRYLLTMMQVEKSFIPYPDEPPVHFPPAAVWRELTADREKYKSASIGADVPASMRRIKSVLEGPTAQKIKIENELDGLALKDVIAQLEKDHDLKFVILEDAFKTEQSEGAILDKKFPLKQKFYGLTVGAFLDIALQSIGAFYIVRPEYIEITTYERRFTEKVVQAFDIGELVYQIPSSVNQASLNQNQNVQTQNVQLFGQATFAGGFGAIGGIGLGGFGGAGLGGLGGLGGGGLGGLGGGGLGGGQGFAGGMAGGGGLLGGGAANNLGAGGGLAGVGGGQVGQFGNLGGQFGIQGNSLVNYQLISTLITEVVAKGEWSKLNSQFRVSTPRGGQQDDEEADIVEQKYLNSLAYYPPARALIVRANGKYHPGASVKYKKPEGANAAGGPGNPARDKNAVAVGGPGKDDRLKNMNADVREMLAGIDKNNPTRMWQQALDKSNVTDPGLVVACADFLMEVEKPDHVAEVIKTGIRSGLTTDQWAYDALGMALKESKASPADIQRVAMSTVDFEPAEAKGYLKAAQVANDNGQAAQAMAYCKKAAGLEPNLPAAYANALVYAGKASDVQSDTIHWATANLLGRDWNNDGQDYHTETKVRLATLVDKFQKAGQGEQVERFQKLLDQEKKRDLVIALRWQGEADLDLYVTEPSGSTASPTHKRTVGGGVMKCDILEERDNRSETYTAAMALNGTYKINVKRALGRTIGNTVQVFVTKHQGTEKESHDFFTVDLNDPKGVEISLADGTRTDLAVLPTDDAPEARQETTAAATTTHKGFGGGTSAGGVGANAAMLGQTKSNLPVVVQPLETRLAGVTSSAPSMRAVADVTADRKSVKVSVNPIFSGAAHDIQLPKVSLLPGAGQ</sequence>
<evidence type="ECO:0000259" key="4">
    <source>
        <dbReference type="PROSITE" id="PS50234"/>
    </source>
</evidence>
<feature type="signal peptide" evidence="3">
    <location>
        <begin position="1"/>
        <end position="21"/>
    </location>
</feature>
<dbReference type="KEGG" id="lrs:PX52LOC_00555"/>
<dbReference type="EMBL" id="CP042425">
    <property type="protein sequence ID" value="QEL13697.1"/>
    <property type="molecule type" value="Genomic_DNA"/>
</dbReference>
<accession>A0A5C1A5Z5</accession>
<feature type="coiled-coil region" evidence="1">
    <location>
        <begin position="579"/>
        <end position="630"/>
    </location>
</feature>
<evidence type="ECO:0000313" key="6">
    <source>
        <dbReference type="Proteomes" id="UP000324974"/>
    </source>
</evidence>
<dbReference type="Pfam" id="PF13768">
    <property type="entry name" value="VWA_3"/>
    <property type="match status" value="1"/>
</dbReference>
<dbReference type="SUPFAM" id="SSF53300">
    <property type="entry name" value="vWA-like"/>
    <property type="match status" value="1"/>
</dbReference>
<feature type="domain" description="VWFA" evidence="4">
    <location>
        <begin position="95"/>
        <end position="278"/>
    </location>
</feature>
<organism evidence="5 6">
    <name type="scientific">Limnoglobus roseus</name>
    <dbReference type="NCBI Taxonomy" id="2598579"/>
    <lineage>
        <taxon>Bacteria</taxon>
        <taxon>Pseudomonadati</taxon>
        <taxon>Planctomycetota</taxon>
        <taxon>Planctomycetia</taxon>
        <taxon>Gemmatales</taxon>
        <taxon>Gemmataceae</taxon>
        <taxon>Limnoglobus</taxon>
    </lineage>
</organism>
<feature type="region of interest" description="Disordered" evidence="2">
    <location>
        <begin position="476"/>
        <end position="497"/>
    </location>
</feature>
<feature type="region of interest" description="Disordered" evidence="2">
    <location>
        <begin position="1045"/>
        <end position="1080"/>
    </location>
</feature>
<keyword evidence="1" id="KW-0175">Coiled coil</keyword>
<feature type="region of interest" description="Disordered" evidence="2">
    <location>
        <begin position="36"/>
        <end position="62"/>
    </location>
</feature>
<feature type="chain" id="PRO_5022744453" evidence="3">
    <location>
        <begin position="22"/>
        <end position="1526"/>
    </location>
</feature>
<protein>
    <submittedName>
        <fullName evidence="5">VWA domain-containing protein</fullName>
    </submittedName>
</protein>
<dbReference type="SMART" id="SM00327">
    <property type="entry name" value="VWA"/>
    <property type="match status" value="1"/>
</dbReference>
<dbReference type="PROSITE" id="PS50234">
    <property type="entry name" value="VWFA"/>
    <property type="match status" value="1"/>
</dbReference>
<evidence type="ECO:0000256" key="1">
    <source>
        <dbReference type="SAM" id="Coils"/>
    </source>
</evidence>
<dbReference type="OrthoDB" id="291546at2"/>
<name>A0A5C1A5Z5_9BACT</name>
<dbReference type="Gene3D" id="3.40.50.410">
    <property type="entry name" value="von Willebrand factor, type A domain"/>
    <property type="match status" value="1"/>
</dbReference>